<name>A0A7W6W987_9PROT</name>
<dbReference type="Proteomes" id="UP000554286">
    <property type="component" value="Unassembled WGS sequence"/>
</dbReference>
<dbReference type="RefSeq" id="WP_184042842.1">
    <property type="nucleotide sequence ID" value="NZ_JACIGK010000004.1"/>
</dbReference>
<comment type="caution">
    <text evidence="1">The sequence shown here is derived from an EMBL/GenBank/DDBJ whole genome shotgun (WGS) entry which is preliminary data.</text>
</comment>
<sequence>MLSIGDCIAFCGLEDDDELDVLACHEHLPPVIAAAWAAGEMRTVGGRRHVVEILAGRAAEARLRGDFAAADRLDRLVEKERAAL</sequence>
<reference evidence="1 2" key="1">
    <citation type="submission" date="2020-08" db="EMBL/GenBank/DDBJ databases">
        <title>Genome sequencing of Purple Non-Sulfur Bacteria from various extreme environments.</title>
        <authorList>
            <person name="Mayer M."/>
        </authorList>
    </citation>
    <scope>NUCLEOTIDE SEQUENCE [LARGE SCALE GENOMIC DNA]</scope>
    <source>
        <strain evidence="1 2">JA131</strain>
    </source>
</reference>
<gene>
    <name evidence="1" type="ORF">GGD89_000836</name>
</gene>
<evidence type="ECO:0000313" key="2">
    <source>
        <dbReference type="Proteomes" id="UP000554286"/>
    </source>
</evidence>
<dbReference type="AlphaFoldDB" id="A0A7W6W987"/>
<evidence type="ECO:0000313" key="1">
    <source>
        <dbReference type="EMBL" id="MBB4265221.1"/>
    </source>
</evidence>
<protein>
    <submittedName>
        <fullName evidence="1">Uncharacterized protein</fullName>
    </submittedName>
</protein>
<proteinExistence type="predicted"/>
<accession>A0A7W6W987</accession>
<dbReference type="EMBL" id="JACIGK010000004">
    <property type="protein sequence ID" value="MBB4265221.1"/>
    <property type="molecule type" value="Genomic_DNA"/>
</dbReference>
<organism evidence="1 2">
    <name type="scientific">Roseospira visakhapatnamensis</name>
    <dbReference type="NCBI Taxonomy" id="390880"/>
    <lineage>
        <taxon>Bacteria</taxon>
        <taxon>Pseudomonadati</taxon>
        <taxon>Pseudomonadota</taxon>
        <taxon>Alphaproteobacteria</taxon>
        <taxon>Rhodospirillales</taxon>
        <taxon>Rhodospirillaceae</taxon>
        <taxon>Roseospira</taxon>
    </lineage>
</organism>
<keyword evidence="2" id="KW-1185">Reference proteome</keyword>